<dbReference type="GO" id="GO:0005886">
    <property type="term" value="C:plasma membrane"/>
    <property type="evidence" value="ECO:0007669"/>
    <property type="project" value="UniProtKB-SubCell"/>
</dbReference>
<name>A0A8H2PZH8_9MICO</name>
<protein>
    <submittedName>
        <fullName evidence="7">Multicomponent Na+:H+ antiporter subunit E</fullName>
    </submittedName>
</protein>
<comment type="subcellular location">
    <subcellularLocation>
        <location evidence="1">Cell membrane</location>
        <topology evidence="1">Multi-pass membrane protein</topology>
    </subcellularLocation>
</comment>
<reference evidence="7 8" key="1">
    <citation type="submission" date="2019-06" db="EMBL/GenBank/DDBJ databases">
        <title>Sequencing the genomes of 1000 actinobacteria strains.</title>
        <authorList>
            <person name="Klenk H.-P."/>
        </authorList>
    </citation>
    <scope>NUCLEOTIDE SEQUENCE [LARGE SCALE GENOMIC DNA]</scope>
    <source>
        <strain evidence="7 8">DSM 21947</strain>
    </source>
</reference>
<evidence type="ECO:0000256" key="1">
    <source>
        <dbReference type="ARBA" id="ARBA00004651"/>
    </source>
</evidence>
<evidence type="ECO:0000256" key="4">
    <source>
        <dbReference type="ARBA" id="ARBA00022692"/>
    </source>
</evidence>
<keyword evidence="3" id="KW-1003">Cell membrane</keyword>
<keyword evidence="4" id="KW-0812">Transmembrane</keyword>
<organism evidence="7 8">
    <name type="scientific">Rhodoglobus vestalii</name>
    <dbReference type="NCBI Taxonomy" id="193384"/>
    <lineage>
        <taxon>Bacteria</taxon>
        <taxon>Bacillati</taxon>
        <taxon>Actinomycetota</taxon>
        <taxon>Actinomycetes</taxon>
        <taxon>Micrococcales</taxon>
        <taxon>Microbacteriaceae</taxon>
        <taxon>Rhodoglobus</taxon>
    </lineage>
</organism>
<comment type="similarity">
    <text evidence="2">Belongs to the CPA3 antiporters (TC 2.A.63) subunit E family.</text>
</comment>
<evidence type="ECO:0000313" key="8">
    <source>
        <dbReference type="Proteomes" id="UP000316560"/>
    </source>
</evidence>
<dbReference type="EMBL" id="VFRA01000001">
    <property type="protein sequence ID" value="TQO20708.1"/>
    <property type="molecule type" value="Genomic_DNA"/>
</dbReference>
<evidence type="ECO:0000313" key="7">
    <source>
        <dbReference type="EMBL" id="TQO20708.1"/>
    </source>
</evidence>
<dbReference type="AlphaFoldDB" id="A0A8H2PZH8"/>
<sequence length="127" mass="14075">MTWASWPWRLLSFCAWFAKELVVANGAVIHDNLTPGQRSTTGIARFPTRCSTDTEITLLAALITLTPGTLTLGTTISDGMNNDEADPGTRVLFVHGMYQVHADELRDVLDDMETRLLNALRRKGITE</sequence>
<evidence type="ECO:0000256" key="5">
    <source>
        <dbReference type="ARBA" id="ARBA00022989"/>
    </source>
</evidence>
<comment type="caution">
    <text evidence="7">The sequence shown here is derived from an EMBL/GenBank/DDBJ whole genome shotgun (WGS) entry which is preliminary data.</text>
</comment>
<keyword evidence="6" id="KW-0472">Membrane</keyword>
<accession>A0A8H2PZH8</accession>
<dbReference type="PANTHER" id="PTHR34584:SF1">
    <property type="entry name" value="NA(+)_H(+) ANTIPORTER SUBUNIT E1"/>
    <property type="match status" value="1"/>
</dbReference>
<evidence type="ECO:0000256" key="3">
    <source>
        <dbReference type="ARBA" id="ARBA00022475"/>
    </source>
</evidence>
<dbReference type="Proteomes" id="UP000316560">
    <property type="component" value="Unassembled WGS sequence"/>
</dbReference>
<keyword evidence="5" id="KW-1133">Transmembrane helix</keyword>
<gene>
    <name evidence="7" type="ORF">FB472_2358</name>
</gene>
<dbReference type="InterPro" id="IPR002758">
    <property type="entry name" value="Cation_antiport_E"/>
</dbReference>
<evidence type="ECO:0000256" key="6">
    <source>
        <dbReference type="ARBA" id="ARBA00023136"/>
    </source>
</evidence>
<evidence type="ECO:0000256" key="2">
    <source>
        <dbReference type="ARBA" id="ARBA00006228"/>
    </source>
</evidence>
<dbReference type="Pfam" id="PF01899">
    <property type="entry name" value="MNHE"/>
    <property type="match status" value="1"/>
</dbReference>
<keyword evidence="8" id="KW-1185">Reference proteome</keyword>
<proteinExistence type="inferred from homology"/>
<dbReference type="PANTHER" id="PTHR34584">
    <property type="entry name" value="NA(+)/H(+) ANTIPORTER SUBUNIT E1"/>
    <property type="match status" value="1"/>
</dbReference>
<dbReference type="OrthoDB" id="3837866at2"/>
<dbReference type="GO" id="GO:0008324">
    <property type="term" value="F:monoatomic cation transmembrane transporter activity"/>
    <property type="evidence" value="ECO:0007669"/>
    <property type="project" value="InterPro"/>
</dbReference>
<dbReference type="RefSeq" id="WP_141990982.1">
    <property type="nucleotide sequence ID" value="NZ_VFRA01000001.1"/>
</dbReference>